<evidence type="ECO:0000259" key="10">
    <source>
        <dbReference type="Pfam" id="PF18327"/>
    </source>
</evidence>
<keyword evidence="5" id="KW-0274">FAD</keyword>
<dbReference type="InterPro" id="IPR029041">
    <property type="entry name" value="FAD-linked_oxidoreductase-like"/>
</dbReference>
<feature type="active site" evidence="6">
    <location>
        <position position="812"/>
    </location>
</feature>
<dbReference type="InterPro" id="IPR005933">
    <property type="entry name" value="PutA_C"/>
</dbReference>
<comment type="similarity">
    <text evidence="5">In the C-terminal section; belongs to the aldehyde dehydrogenase family.</text>
</comment>
<dbReference type="PROSITE" id="PS00070">
    <property type="entry name" value="ALDEHYDE_DEHYDR_CYS"/>
    <property type="match status" value="1"/>
</dbReference>
<evidence type="ECO:0000259" key="7">
    <source>
        <dbReference type="Pfam" id="PF00171"/>
    </source>
</evidence>
<comment type="pathway">
    <text evidence="1 5">Amino-acid degradation; L-proline degradation into L-glutamate; L-glutamate from L-proline: step 2/2.</text>
</comment>
<dbReference type="Gene3D" id="1.20.5.460">
    <property type="entry name" value="Single helix bin"/>
    <property type="match status" value="1"/>
</dbReference>
<accession>A0A1M7T134</accession>
<gene>
    <name evidence="11" type="ORF">SAMN05216200_1043</name>
</gene>
<dbReference type="SUPFAM" id="SSF81935">
    <property type="entry name" value="N-terminal domain of bifunctional PutA protein"/>
    <property type="match status" value="1"/>
</dbReference>
<evidence type="ECO:0000313" key="11">
    <source>
        <dbReference type="EMBL" id="SHN64419.1"/>
    </source>
</evidence>
<dbReference type="GO" id="GO:0004657">
    <property type="term" value="F:proline dehydrogenase activity"/>
    <property type="evidence" value="ECO:0007669"/>
    <property type="project" value="UniProtKB-UniRule"/>
</dbReference>
<dbReference type="SUPFAM" id="SSF51730">
    <property type="entry name" value="FAD-linked oxidoreductase"/>
    <property type="match status" value="1"/>
</dbReference>
<keyword evidence="5" id="KW-0805">Transcription regulation</keyword>
<evidence type="ECO:0000256" key="6">
    <source>
        <dbReference type="PIRSR" id="PIRSR000197-1"/>
    </source>
</evidence>
<dbReference type="InterPro" id="IPR016162">
    <property type="entry name" value="Ald_DH_N"/>
</dbReference>
<comment type="function">
    <text evidence="5">Oxidizes proline to glutamate for use as a carbon and nitrogen source.</text>
</comment>
<feature type="active site" evidence="6">
    <location>
        <position position="778"/>
    </location>
</feature>
<keyword evidence="5" id="KW-0678">Repressor</keyword>
<dbReference type="Proteomes" id="UP000184066">
    <property type="component" value="Unassembled WGS sequence"/>
</dbReference>
<proteinExistence type="inferred from homology"/>
<feature type="domain" description="Proline dehydrogenase" evidence="8">
    <location>
        <begin position="190"/>
        <end position="482"/>
    </location>
</feature>
<evidence type="ECO:0000256" key="1">
    <source>
        <dbReference type="ARBA" id="ARBA00004786"/>
    </source>
</evidence>
<evidence type="ECO:0000313" key="12">
    <source>
        <dbReference type="Proteomes" id="UP000184066"/>
    </source>
</evidence>
<comment type="catalytic activity">
    <reaction evidence="5">
        <text>L-proline + a quinone = (S)-1-pyrroline-5-carboxylate + a quinol + H(+)</text>
        <dbReference type="Rhea" id="RHEA:23784"/>
        <dbReference type="ChEBI" id="CHEBI:15378"/>
        <dbReference type="ChEBI" id="CHEBI:17388"/>
        <dbReference type="ChEBI" id="CHEBI:24646"/>
        <dbReference type="ChEBI" id="CHEBI:60039"/>
        <dbReference type="ChEBI" id="CHEBI:132124"/>
        <dbReference type="EC" id="1.5.5.2"/>
    </reaction>
</comment>
<keyword evidence="2 5" id="KW-0560">Oxidoreductase</keyword>
<keyword evidence="3 5" id="KW-0520">NAD</keyword>
<dbReference type="SUPFAM" id="SSF53720">
    <property type="entry name" value="ALDH-like"/>
    <property type="match status" value="1"/>
</dbReference>
<dbReference type="EC" id="1.5.5.2" evidence="5"/>
<dbReference type="InterPro" id="IPR016161">
    <property type="entry name" value="Ald_DH/histidinol_DH"/>
</dbReference>
<feature type="domain" description="Proline dehydrogenase PutA" evidence="9">
    <location>
        <begin position="70"/>
        <end position="180"/>
    </location>
</feature>
<dbReference type="Gene3D" id="3.40.605.10">
    <property type="entry name" value="Aldehyde Dehydrogenase, Chain A, domain 1"/>
    <property type="match status" value="1"/>
</dbReference>
<dbReference type="STRING" id="1189325.SAMN04488119_1043"/>
<dbReference type="FunFam" id="3.40.309.10:FF:000005">
    <property type="entry name" value="1-pyrroline-5-carboxylate dehydrogenase 1"/>
    <property type="match status" value="1"/>
</dbReference>
<dbReference type="Pfam" id="PF14850">
    <property type="entry name" value="Pro_dh-DNA_bdg"/>
    <property type="match status" value="1"/>
</dbReference>
<evidence type="ECO:0000256" key="5">
    <source>
        <dbReference type="PIRNR" id="PIRNR000197"/>
    </source>
</evidence>
<dbReference type="GO" id="GO:0009898">
    <property type="term" value="C:cytoplasmic side of plasma membrane"/>
    <property type="evidence" value="ECO:0007669"/>
    <property type="project" value="TreeGrafter"/>
</dbReference>
<keyword evidence="12" id="KW-1185">Reference proteome</keyword>
<comment type="pathway">
    <text evidence="5">Amino-acid degradation; L-proline degradation into L-glutamate; L-glutamate from L-proline: step 1/2.</text>
</comment>
<comment type="similarity">
    <text evidence="5">In the N-terminal section; belongs to the proline dehydrogenase family.</text>
</comment>
<dbReference type="NCBIfam" id="TIGR01238">
    <property type="entry name" value="D1pyr5carbox3"/>
    <property type="match status" value="1"/>
</dbReference>
<dbReference type="InterPro" id="IPR016160">
    <property type="entry name" value="Ald_DH_CS_CYS"/>
</dbReference>
<dbReference type="PIRSF" id="PIRSF000197">
    <property type="entry name" value="Bifunct_PutA"/>
    <property type="match status" value="1"/>
</dbReference>
<evidence type="ECO:0000259" key="9">
    <source>
        <dbReference type="Pfam" id="PF14850"/>
    </source>
</evidence>
<dbReference type="PANTHER" id="PTHR42862">
    <property type="entry name" value="DELTA-1-PYRROLINE-5-CARBOXYLATE DEHYDROGENASE 1, ISOFORM A-RELATED"/>
    <property type="match status" value="1"/>
</dbReference>
<dbReference type="RefSeq" id="WP_072746980.1">
    <property type="nucleotide sequence ID" value="NZ_FOHL01000004.1"/>
</dbReference>
<keyword evidence="5" id="KW-0642">Proline metabolism</keyword>
<dbReference type="GO" id="GO:0003677">
    <property type="term" value="F:DNA binding"/>
    <property type="evidence" value="ECO:0007669"/>
    <property type="project" value="UniProtKB-KW"/>
</dbReference>
<dbReference type="InterPro" id="IPR002872">
    <property type="entry name" value="Proline_DH_dom"/>
</dbReference>
<sequence>MSQTFADSAAPAALDELRARMRRRILTDESEAVAALAAAAGLTADERAAIGARAADMVRAIRKRDDPGLMELFLAEYGLSTREGVALMCLAEAMLRVPDAETIDDLIQDKVAPHDWGAHLGDSGSILVNASTWGLMLTGRMLSDEGEGVVAALRGLVRRLGEPAIRLAVSRAMQEMGAQFVLGETMEQAVKRGARMRERGYTFSYDMLGEAARTDADALRYHRAYAKAIRVAGEGARGTVRDNPGVSVKLSALHARYEYGQRDVMLPVMVERLSELARAAARAGIGLNIDAEEADRLDLSLDVIEAVLSDPELAGWDGFGVVVQAYGLRAPEVLDWLHALARKLDRRIMVRLVKGAYWDSEIKRAQVLGLEGYPVFTRKRHTDVSYIACARKLLGMTDRIYPQFATHNAHTAAAVLHMAGERRDHFEFQRLHGMGEGLHDLLLSEHGVRSRIYAPVGAHRDLLAYLVRRLLENGANSSFVHQIVDEAIPPEVIAADPIAAAEADEFSPDPTIPAPPDLYGAERRNSRGVDLTDPLAVRALARARAPFAAPHRWIAGEEGAPRAVTNPADPAEVVGVAHETDAQGVARAVARARAAQPAWEATPVAARAAILRAAADLYEDNMAELIELVAREAGKTWLDGVAEVREAVDFLRYYAAQAPLAEAAGPARGVIACISPWNFPLAIFTGQISAALATGNAVVAKPAEQTPLTAARAAALLAEAGLPEDVLCMVYGDGPGVGAPLTADPGIDGVCFTGSTEVAALINRQLARSAPEAMLIAETGGLNAMIVDSSALPEQAVRDILASAFQSAGQRCSALRILYVQEDVAATVTEMLLGAMDLLRIGDPRALSTDVGPVIDAEARARIEAHIARAEAEGRLLKRLEAPAGGLFVGPAVIRVPGIEALEEEIFGPVLHIATFRAPDLPRVVEAVNARGYGLTMGVHSRIDGRVQRIVDRAHVGNIYVNRNQIGAVVGCQPFGGEGLSGTGPKAGGPNYLPRFRRPATQPTAVAAGPALDEAAARAALERLAAAPETRAWAADPARLATLRALLRGRAARALAAAAAVDMGPIDLPGPTGESNQLWLAPRGPALCLGPDEEALLTQCVHALAMGCPVVAAAPGAPRILAPLLRAPGRGRAAPPLVALDGALDPEALTRLPIAVAAATPCAPDRFAALRRALAAREGPIAPLVAGLDAPQDFAHERVLSVDTTAAGGNAELLARSA</sequence>
<dbReference type="GO" id="GO:0003842">
    <property type="term" value="F:L-glutamate gamma-semialdehyde dehydrogenase activity"/>
    <property type="evidence" value="ECO:0007669"/>
    <property type="project" value="UniProtKB-UniRule"/>
</dbReference>
<dbReference type="InterPro" id="IPR024082">
    <property type="entry name" value="PRODH_PutA_dom_II"/>
</dbReference>
<dbReference type="InterPro" id="IPR025703">
    <property type="entry name" value="Bifunct_PutA"/>
</dbReference>
<dbReference type="Gene3D" id="3.40.309.10">
    <property type="entry name" value="Aldehyde Dehydrogenase, Chain A, domain 2"/>
    <property type="match status" value="1"/>
</dbReference>
<comment type="catalytic activity">
    <reaction evidence="4 5">
        <text>L-glutamate 5-semialdehyde + NAD(+) + H2O = L-glutamate + NADH + 2 H(+)</text>
        <dbReference type="Rhea" id="RHEA:30235"/>
        <dbReference type="ChEBI" id="CHEBI:15377"/>
        <dbReference type="ChEBI" id="CHEBI:15378"/>
        <dbReference type="ChEBI" id="CHEBI:29985"/>
        <dbReference type="ChEBI" id="CHEBI:57540"/>
        <dbReference type="ChEBI" id="CHEBI:57945"/>
        <dbReference type="ChEBI" id="CHEBI:58066"/>
        <dbReference type="EC" id="1.2.1.88"/>
    </reaction>
</comment>
<evidence type="ECO:0000256" key="2">
    <source>
        <dbReference type="ARBA" id="ARBA00023002"/>
    </source>
</evidence>
<protein>
    <recommendedName>
        <fullName evidence="5">Bifunctional protein PutA</fullName>
    </recommendedName>
    <domain>
        <recommendedName>
            <fullName evidence="5">Proline dehydrogenase</fullName>
            <ecNumber evidence="5">1.5.5.2</ecNumber>
        </recommendedName>
        <alternativeName>
            <fullName evidence="5">Proline oxidase</fullName>
        </alternativeName>
    </domain>
    <domain>
        <recommendedName>
            <fullName evidence="5">Delta-1-pyrroline-5-carboxylate dehydrogenase</fullName>
            <shortName evidence="5">P5C dehydrogenase</shortName>
            <ecNumber evidence="5">1.2.1.88</ecNumber>
        </recommendedName>
        <alternativeName>
            <fullName evidence="5">L-glutamate gamma-semialdehyde dehydrogenase</fullName>
        </alternativeName>
    </domain>
</protein>
<dbReference type="AlphaFoldDB" id="A0A1M7T134"/>
<keyword evidence="5" id="KW-0238">DNA-binding</keyword>
<reference evidence="11 12" key="1">
    <citation type="submission" date="2016-12" db="EMBL/GenBank/DDBJ databases">
        <authorList>
            <person name="Song W.-J."/>
            <person name="Kurnit D.M."/>
        </authorList>
    </citation>
    <scope>NUCLEOTIDE SEQUENCE [LARGE SCALE GENOMIC DNA]</scope>
    <source>
        <strain evidence="11 12">CGMCC 1.10808</strain>
    </source>
</reference>
<name>A0A1M7T134_9RHOB</name>
<organism evidence="11 12">
    <name type="scientific">Oceanicella actignis</name>
    <dbReference type="NCBI Taxonomy" id="1189325"/>
    <lineage>
        <taxon>Bacteria</taxon>
        <taxon>Pseudomonadati</taxon>
        <taxon>Pseudomonadota</taxon>
        <taxon>Alphaproteobacteria</taxon>
        <taxon>Rhodobacterales</taxon>
        <taxon>Paracoccaceae</taxon>
        <taxon>Oceanicella</taxon>
    </lineage>
</organism>
<dbReference type="InterPro" id="IPR024089">
    <property type="entry name" value="PRODH_PutA_dom_I/II"/>
</dbReference>
<dbReference type="GO" id="GO:0003700">
    <property type="term" value="F:DNA-binding transcription factor activity"/>
    <property type="evidence" value="ECO:0007669"/>
    <property type="project" value="InterPro"/>
</dbReference>
<dbReference type="InterPro" id="IPR050485">
    <property type="entry name" value="Proline_metab_enzyme"/>
</dbReference>
<dbReference type="Pfam" id="PF18327">
    <property type="entry name" value="PRODH"/>
    <property type="match status" value="1"/>
</dbReference>
<comment type="cofactor">
    <cofactor evidence="5">
        <name>FAD</name>
        <dbReference type="ChEBI" id="CHEBI:57692"/>
    </cofactor>
</comment>
<evidence type="ECO:0000256" key="4">
    <source>
        <dbReference type="ARBA" id="ARBA00048142"/>
    </source>
</evidence>
<dbReference type="Pfam" id="PF01619">
    <property type="entry name" value="Pro_dh"/>
    <property type="match status" value="1"/>
</dbReference>
<dbReference type="PANTHER" id="PTHR42862:SF1">
    <property type="entry name" value="DELTA-1-PYRROLINE-5-CARBOXYLATE DEHYDROGENASE 2, ISOFORM A-RELATED"/>
    <property type="match status" value="1"/>
</dbReference>
<dbReference type="Pfam" id="PF00171">
    <property type="entry name" value="Aldedh"/>
    <property type="match status" value="1"/>
</dbReference>
<dbReference type="InterPro" id="IPR015590">
    <property type="entry name" value="Aldehyde_DH_dom"/>
</dbReference>
<dbReference type="InterPro" id="IPR016163">
    <property type="entry name" value="Ald_DH_C"/>
</dbReference>
<dbReference type="UniPathway" id="UPA00261">
    <property type="reaction ID" value="UER00373"/>
</dbReference>
<evidence type="ECO:0000256" key="3">
    <source>
        <dbReference type="ARBA" id="ARBA00023027"/>
    </source>
</evidence>
<dbReference type="Gene3D" id="3.20.20.220">
    <property type="match status" value="1"/>
</dbReference>
<dbReference type="OrthoDB" id="9812625at2"/>
<keyword evidence="5" id="KW-0804">Transcription</keyword>
<dbReference type="EMBL" id="FRDL01000004">
    <property type="protein sequence ID" value="SHN64419.1"/>
    <property type="molecule type" value="Genomic_DNA"/>
</dbReference>
<dbReference type="GO" id="GO:0010133">
    <property type="term" value="P:L-proline catabolic process to L-glutamate"/>
    <property type="evidence" value="ECO:0007669"/>
    <property type="project" value="UniProtKB-UniRule"/>
</dbReference>
<feature type="domain" description="Aldehyde dehydrogenase" evidence="7">
    <location>
        <begin position="553"/>
        <end position="996"/>
    </location>
</feature>
<evidence type="ECO:0000259" key="8">
    <source>
        <dbReference type="Pfam" id="PF01619"/>
    </source>
</evidence>
<dbReference type="NCBIfam" id="NF008869">
    <property type="entry name" value="PRK11904.1"/>
    <property type="match status" value="1"/>
</dbReference>
<dbReference type="InterPro" id="IPR041349">
    <property type="entry name" value="PRODH"/>
</dbReference>
<feature type="domain" description="Proline utilization A proline dehydrogenase N-terminal" evidence="10">
    <location>
        <begin position="16"/>
        <end position="62"/>
    </location>
</feature>
<keyword evidence="5" id="KW-0285">Flavoprotein</keyword>
<dbReference type="EC" id="1.2.1.88" evidence="5"/>